<sequence length="189" mass="22154">MFRQTIINLWQLWDIIYFLFTRLNYVDKGKNIFRVSVKKYRGELIQTADGAILERGDWYVQLHLHNVLLARLLLQSSAREFGWAIMLRRLISSSLPALIRFINHHPQHNEIQVILGTTLLYRNANRLGFEVSDISNPKTRWIKSLTAKCIFLLCHPNGLREMSGRKNDLIPKRVFISKKRLNQFYGSGS</sequence>
<reference evidence="2 3" key="1">
    <citation type="submission" date="2020-07" db="EMBL/GenBank/DDBJ databases">
        <authorList>
            <person name="Feng H."/>
        </authorList>
    </citation>
    <scope>NUCLEOTIDE SEQUENCE [LARGE SCALE GENOMIC DNA]</scope>
    <source>
        <strain evidence="3">s-11</strain>
    </source>
</reference>
<evidence type="ECO:0000313" key="2">
    <source>
        <dbReference type="EMBL" id="MBA4544081.1"/>
    </source>
</evidence>
<protein>
    <recommendedName>
        <fullName evidence="1">YkoP-like domain-containing protein</fullName>
    </recommendedName>
</protein>
<evidence type="ECO:0000259" key="1">
    <source>
        <dbReference type="Pfam" id="PF22790"/>
    </source>
</evidence>
<accession>A0A7W2AIT5</accession>
<dbReference type="Pfam" id="PF22790">
    <property type="entry name" value="YkoP"/>
    <property type="match status" value="1"/>
</dbReference>
<feature type="domain" description="YkoP-like" evidence="1">
    <location>
        <begin position="3"/>
        <end position="185"/>
    </location>
</feature>
<dbReference type="AlphaFoldDB" id="A0A7W2AIT5"/>
<proteinExistence type="predicted"/>
<comment type="caution">
    <text evidence="2">The sequence shown here is derived from an EMBL/GenBank/DDBJ whole genome shotgun (WGS) entry which is preliminary data.</text>
</comment>
<dbReference type="RefSeq" id="WP_033102329.1">
    <property type="nucleotide sequence ID" value="NZ_JACEIP010000027.1"/>
</dbReference>
<dbReference type="InterPro" id="IPR054467">
    <property type="entry name" value="YkoP-like_dom"/>
</dbReference>
<keyword evidence="3" id="KW-1185">Reference proteome</keyword>
<dbReference type="Proteomes" id="UP000530514">
    <property type="component" value="Unassembled WGS sequence"/>
</dbReference>
<dbReference type="OrthoDB" id="1951946at2"/>
<name>A0A7W2AIT5_9BACL</name>
<gene>
    <name evidence="2" type="ORF">H1164_14440</name>
</gene>
<evidence type="ECO:0000313" key="3">
    <source>
        <dbReference type="Proteomes" id="UP000530514"/>
    </source>
</evidence>
<dbReference type="EMBL" id="JACEIP010000027">
    <property type="protein sequence ID" value="MBA4544081.1"/>
    <property type="molecule type" value="Genomic_DNA"/>
</dbReference>
<organism evidence="2 3">
    <name type="scientific">Thermoactinomyces daqus</name>
    <dbReference type="NCBI Taxonomy" id="1329516"/>
    <lineage>
        <taxon>Bacteria</taxon>
        <taxon>Bacillati</taxon>
        <taxon>Bacillota</taxon>
        <taxon>Bacilli</taxon>
        <taxon>Bacillales</taxon>
        <taxon>Thermoactinomycetaceae</taxon>
        <taxon>Thermoactinomyces</taxon>
    </lineage>
</organism>